<protein>
    <submittedName>
        <fullName evidence="1">Uncharacterized protein</fullName>
    </submittedName>
</protein>
<keyword evidence="2" id="KW-1185">Reference proteome</keyword>
<dbReference type="Proteomes" id="UP000186817">
    <property type="component" value="Unassembled WGS sequence"/>
</dbReference>
<gene>
    <name evidence="1" type="ORF">AK812_SmicGene36415</name>
</gene>
<organism evidence="1 2">
    <name type="scientific">Symbiodinium microadriaticum</name>
    <name type="common">Dinoflagellate</name>
    <name type="synonym">Zooxanthella microadriatica</name>
    <dbReference type="NCBI Taxonomy" id="2951"/>
    <lineage>
        <taxon>Eukaryota</taxon>
        <taxon>Sar</taxon>
        <taxon>Alveolata</taxon>
        <taxon>Dinophyceae</taxon>
        <taxon>Suessiales</taxon>
        <taxon>Symbiodiniaceae</taxon>
        <taxon>Symbiodinium</taxon>
    </lineage>
</organism>
<proteinExistence type="predicted"/>
<accession>A0A1Q9CJ12</accession>
<reference evidence="1 2" key="1">
    <citation type="submission" date="2016-02" db="EMBL/GenBank/DDBJ databases">
        <title>Genome analysis of coral dinoflagellate symbionts highlights evolutionary adaptations to a symbiotic lifestyle.</title>
        <authorList>
            <person name="Aranda M."/>
            <person name="Li Y."/>
            <person name="Liew Y.J."/>
            <person name="Baumgarten S."/>
            <person name="Simakov O."/>
            <person name="Wilson M."/>
            <person name="Piel J."/>
            <person name="Ashoor H."/>
            <person name="Bougouffa S."/>
            <person name="Bajic V.B."/>
            <person name="Ryu T."/>
            <person name="Ravasi T."/>
            <person name="Bayer T."/>
            <person name="Micklem G."/>
            <person name="Kim H."/>
            <person name="Bhak J."/>
            <person name="Lajeunesse T.C."/>
            <person name="Voolstra C.R."/>
        </authorList>
    </citation>
    <scope>NUCLEOTIDE SEQUENCE [LARGE SCALE GENOMIC DNA]</scope>
    <source>
        <strain evidence="1 2">CCMP2467</strain>
    </source>
</reference>
<sequence length="75" mass="8710">MECGSVAWDALSLSRELSRSCEPDMFTLALFIHKPPDVSRRRRPCWLDGIFLQLVISNTWRWHRLVRDVGLGGVR</sequence>
<comment type="caution">
    <text evidence="1">The sequence shown here is derived from an EMBL/GenBank/DDBJ whole genome shotgun (WGS) entry which is preliminary data.</text>
</comment>
<dbReference type="EMBL" id="LSRX01001158">
    <property type="protein sequence ID" value="OLP82895.1"/>
    <property type="molecule type" value="Genomic_DNA"/>
</dbReference>
<name>A0A1Q9CJ12_SYMMI</name>
<evidence type="ECO:0000313" key="2">
    <source>
        <dbReference type="Proteomes" id="UP000186817"/>
    </source>
</evidence>
<evidence type="ECO:0000313" key="1">
    <source>
        <dbReference type="EMBL" id="OLP82895.1"/>
    </source>
</evidence>
<dbReference type="AlphaFoldDB" id="A0A1Q9CJ12"/>